<evidence type="ECO:0000256" key="5">
    <source>
        <dbReference type="ARBA" id="ARBA00022989"/>
    </source>
</evidence>
<feature type="transmembrane region" description="Helical" evidence="8">
    <location>
        <begin position="25"/>
        <end position="51"/>
    </location>
</feature>
<evidence type="ECO:0000256" key="1">
    <source>
        <dbReference type="ARBA" id="ARBA00002582"/>
    </source>
</evidence>
<keyword evidence="3 7" id="KW-0551">Lipid droplet</keyword>
<keyword evidence="4 8" id="KW-0812">Transmembrane</keyword>
<evidence type="ECO:0000256" key="6">
    <source>
        <dbReference type="ARBA" id="ARBA00023136"/>
    </source>
</evidence>
<evidence type="ECO:0000256" key="4">
    <source>
        <dbReference type="ARBA" id="ARBA00022692"/>
    </source>
</evidence>
<dbReference type="GO" id="GO:0016020">
    <property type="term" value="C:membrane"/>
    <property type="evidence" value="ECO:0007669"/>
    <property type="project" value="UniProtKB-SubCell"/>
</dbReference>
<evidence type="ECO:0000256" key="3">
    <source>
        <dbReference type="ARBA" id="ARBA00022677"/>
    </source>
</evidence>
<dbReference type="Proteomes" id="UP000027138">
    <property type="component" value="Unassembled WGS sequence"/>
</dbReference>
<dbReference type="PANTHER" id="PTHR33203:SF24">
    <property type="entry name" value="OLEOSIN"/>
    <property type="match status" value="1"/>
</dbReference>
<organism evidence="9 10">
    <name type="scientific">Jatropha curcas</name>
    <name type="common">Barbados nut</name>
    <dbReference type="NCBI Taxonomy" id="180498"/>
    <lineage>
        <taxon>Eukaryota</taxon>
        <taxon>Viridiplantae</taxon>
        <taxon>Streptophyta</taxon>
        <taxon>Embryophyta</taxon>
        <taxon>Tracheophyta</taxon>
        <taxon>Spermatophyta</taxon>
        <taxon>Magnoliopsida</taxon>
        <taxon>eudicotyledons</taxon>
        <taxon>Gunneridae</taxon>
        <taxon>Pentapetalae</taxon>
        <taxon>rosids</taxon>
        <taxon>fabids</taxon>
        <taxon>Malpighiales</taxon>
        <taxon>Euphorbiaceae</taxon>
        <taxon>Crotonoideae</taxon>
        <taxon>Jatropheae</taxon>
        <taxon>Jatropha</taxon>
    </lineage>
</organism>
<dbReference type="GO" id="GO:0009791">
    <property type="term" value="P:post-embryonic development"/>
    <property type="evidence" value="ECO:0007669"/>
    <property type="project" value="UniProtKB-ARBA"/>
</dbReference>
<proteinExistence type="inferred from homology"/>
<feature type="transmembrane region" description="Helical" evidence="8">
    <location>
        <begin position="63"/>
        <end position="96"/>
    </location>
</feature>
<dbReference type="GO" id="GO:0019915">
    <property type="term" value="P:lipid storage"/>
    <property type="evidence" value="ECO:0007669"/>
    <property type="project" value="TreeGrafter"/>
</dbReference>
<dbReference type="PANTHER" id="PTHR33203">
    <property type="entry name" value="OLEOSIN"/>
    <property type="match status" value="1"/>
</dbReference>
<dbReference type="STRING" id="180498.A0A067KGL5"/>
<dbReference type="AlphaFoldDB" id="A0A067KGL5"/>
<evidence type="ECO:0000256" key="2">
    <source>
        <dbReference type="ARBA" id="ARBA00010858"/>
    </source>
</evidence>
<dbReference type="PROSITE" id="PS00811">
    <property type="entry name" value="OLEOSINS"/>
    <property type="match status" value="1"/>
</dbReference>
<keyword evidence="6 8" id="KW-0472">Membrane</keyword>
<dbReference type="KEGG" id="jcu:105638193"/>
<evidence type="ECO:0000313" key="10">
    <source>
        <dbReference type="Proteomes" id="UP000027138"/>
    </source>
</evidence>
<dbReference type="OrthoDB" id="690239at2759"/>
<dbReference type="InterPro" id="IPR000136">
    <property type="entry name" value="Oleosin"/>
</dbReference>
<accession>A0A067KGL5</accession>
<name>A0A067KGL5_JATCU</name>
<keyword evidence="10" id="KW-1185">Reference proteome</keyword>
<keyword evidence="5 8" id="KW-1133">Transmembrane helix</keyword>
<evidence type="ECO:0000256" key="7">
    <source>
        <dbReference type="RuleBase" id="RU000540"/>
    </source>
</evidence>
<reference evidence="9 10" key="1">
    <citation type="journal article" date="2014" name="PLoS ONE">
        <title>Global Analysis of Gene Expression Profiles in Physic Nut (Jatropha curcas L.) Seedlings Exposed to Salt Stress.</title>
        <authorList>
            <person name="Zhang L."/>
            <person name="Zhang C."/>
            <person name="Wu P."/>
            <person name="Chen Y."/>
            <person name="Li M."/>
            <person name="Jiang H."/>
            <person name="Wu G."/>
        </authorList>
    </citation>
    <scope>NUCLEOTIDE SEQUENCE [LARGE SCALE GENOMIC DNA]</scope>
    <source>
        <strain evidence="10">cv. GZQX0401</strain>
        <tissue evidence="9">Young leaves</tissue>
    </source>
</reference>
<evidence type="ECO:0000313" key="9">
    <source>
        <dbReference type="EMBL" id="KDP34143.1"/>
    </source>
</evidence>
<dbReference type="Pfam" id="PF01277">
    <property type="entry name" value="Oleosin"/>
    <property type="match status" value="1"/>
</dbReference>
<comment type="function">
    <text evidence="1">May have a structural role to stabilize the lipid body during desiccation of the seed by preventing coalescence of the oil. Probably interacts with both lipid and phospholipid moieties of lipid bodies. May also provide recognition signals for specific lipase anchorage in lipolysis during seedling growth.</text>
</comment>
<dbReference type="GO" id="GO:0048608">
    <property type="term" value="P:reproductive structure development"/>
    <property type="evidence" value="ECO:0007669"/>
    <property type="project" value="UniProtKB-ARBA"/>
</dbReference>
<comment type="subcellular location">
    <subcellularLocation>
        <location evidence="7">Lipid droplet</location>
    </subcellularLocation>
    <subcellularLocation>
        <location evidence="7">Membrane</location>
        <topology evidence="7">Multi-pass membrane protein</topology>
    </subcellularLocation>
</comment>
<dbReference type="EMBL" id="KK914539">
    <property type="protein sequence ID" value="KDP34143.1"/>
    <property type="molecule type" value="Genomic_DNA"/>
</dbReference>
<dbReference type="GO" id="GO:0012511">
    <property type="term" value="C:monolayer-surrounded lipid storage body"/>
    <property type="evidence" value="ECO:0007669"/>
    <property type="project" value="InterPro"/>
</dbReference>
<gene>
    <name evidence="9" type="ORF">JCGZ_07714</name>
</gene>
<comment type="similarity">
    <text evidence="2 7">Belongs to the oleosin family.</text>
</comment>
<sequence length="146" mass="15729">MSDQPWPISQMVRDPAPQSYPRVKFATAVTLGAAFLILSGLTLTGTIIALIMATPFLVLFSPILVPAAIAVVLVASGFFFSGGCGLAAIMVLTWMYNYLAGKHPPGADKIDYARGQLARKAHDIKEKAKEYGQYMQHKAQEATQAS</sequence>
<protein>
    <recommendedName>
        <fullName evidence="7">Oleosin</fullName>
    </recommendedName>
</protein>
<evidence type="ECO:0000256" key="8">
    <source>
        <dbReference type="SAM" id="Phobius"/>
    </source>
</evidence>